<dbReference type="GO" id="GO:0016491">
    <property type="term" value="F:oxidoreductase activity"/>
    <property type="evidence" value="ECO:0007669"/>
    <property type="project" value="UniProtKB-KW"/>
</dbReference>
<dbReference type="AlphaFoldDB" id="I4B3C9"/>
<dbReference type="HOGENOM" id="CLU_003291_1_2_12"/>
<evidence type="ECO:0000313" key="8">
    <source>
        <dbReference type="EMBL" id="AFM11786.1"/>
    </source>
</evidence>
<dbReference type="InterPro" id="IPR001763">
    <property type="entry name" value="Rhodanese-like_dom"/>
</dbReference>
<evidence type="ECO:0000256" key="2">
    <source>
        <dbReference type="ARBA" id="ARBA00009130"/>
    </source>
</evidence>
<dbReference type="PANTHER" id="PTHR43429">
    <property type="entry name" value="PYRIDINE NUCLEOTIDE-DISULFIDE OXIDOREDUCTASE DOMAIN-CONTAINING"/>
    <property type="match status" value="1"/>
</dbReference>
<evidence type="ECO:0000256" key="1">
    <source>
        <dbReference type="ARBA" id="ARBA00001974"/>
    </source>
</evidence>
<dbReference type="Pfam" id="PF00581">
    <property type="entry name" value="Rhodanese"/>
    <property type="match status" value="1"/>
</dbReference>
<gene>
    <name evidence="8" type="ordered locus">Turpa_1138</name>
</gene>
<dbReference type="PRINTS" id="PR00411">
    <property type="entry name" value="PNDRDTASEI"/>
</dbReference>
<dbReference type="Gene3D" id="3.40.250.10">
    <property type="entry name" value="Rhodanese-like domain"/>
    <property type="match status" value="1"/>
</dbReference>
<keyword evidence="3" id="KW-0285">Flavoprotein</keyword>
<sequence length="550" mass="59456">MTQNKKIVIVGGVAGGATAAGRARRLDENAEITLIEGSGYISFANCGLPYHIGGDIPKRETLLLRTPQDLWNRYRVKALVSTKVTHVDRVKKTVTYTQGGQTHEILYDKLILSQGGDPMKPAVEGVENIPHFSLRWVEDMDAIIEQMAKAEHKHVAVVGGGFIGIEVAEALKHKNFEVTLVEFAPGVMPNLDPEFSNLAKRELETHGIRVLTQTTIKSVAPNKELTLSDGSKLTADFIVFAAGVKPETSLAKQIGLEIGKTGGVVVNDFMQSSDEDIYVVGDMAEITNRITHSATRVPLAGPANRQGRLAAENALMGNRCRYRGAIGSSVIKIFDKTLASTGLTEKAAKAANITAQAVMIHGNNHAGYYPNAERMALKIIFSPADGRVLGAQAFGPEGTEKRIDVIATAIVGWLTIYDLASLDLAYAPPYSSANDPVNMAAFQAMNHHAGLSPVITAAQLAEKRSEYAVLDVRSPGETKSFPLQSEYQIPVDSLRDNLAQIAKDKPLALLCQSGQRSYVAQRILKQSGFKDVYNITGGWLGVAAQQGRWD</sequence>
<dbReference type="InterPro" id="IPR004099">
    <property type="entry name" value="Pyr_nucl-diS_OxRdtase_dimer"/>
</dbReference>
<dbReference type="Gene3D" id="3.50.50.60">
    <property type="entry name" value="FAD/NAD(P)-binding domain"/>
    <property type="match status" value="2"/>
</dbReference>
<comment type="similarity">
    <text evidence="2">Belongs to the class-III pyridine nucleotide-disulfide oxidoreductase family.</text>
</comment>
<dbReference type="SUPFAM" id="SSF51905">
    <property type="entry name" value="FAD/NAD(P)-binding domain"/>
    <property type="match status" value="1"/>
</dbReference>
<evidence type="ECO:0000313" key="9">
    <source>
        <dbReference type="Proteomes" id="UP000006048"/>
    </source>
</evidence>
<dbReference type="Pfam" id="PF02852">
    <property type="entry name" value="Pyr_redox_dim"/>
    <property type="match status" value="1"/>
</dbReference>
<keyword evidence="9" id="KW-1185">Reference proteome</keyword>
<dbReference type="Pfam" id="PF07992">
    <property type="entry name" value="Pyr_redox_2"/>
    <property type="match status" value="1"/>
</dbReference>
<keyword evidence="4" id="KW-0274">FAD</keyword>
<dbReference type="STRING" id="869212.Turpa_1138"/>
<comment type="cofactor">
    <cofactor evidence="1">
        <name>FAD</name>
        <dbReference type="ChEBI" id="CHEBI:57692"/>
    </cofactor>
</comment>
<feature type="domain" description="Rhodanese" evidence="7">
    <location>
        <begin position="463"/>
        <end position="547"/>
    </location>
</feature>
<dbReference type="PRINTS" id="PR00368">
    <property type="entry name" value="FADPNR"/>
</dbReference>
<dbReference type="InterPro" id="IPR036188">
    <property type="entry name" value="FAD/NAD-bd_sf"/>
</dbReference>
<evidence type="ECO:0000259" key="7">
    <source>
        <dbReference type="PROSITE" id="PS50206"/>
    </source>
</evidence>
<name>I4B3C9_TURPD</name>
<dbReference type="InterPro" id="IPR050260">
    <property type="entry name" value="FAD-bd_OxRdtase"/>
</dbReference>
<dbReference type="SUPFAM" id="SSF55424">
    <property type="entry name" value="FAD/NAD-linked reductases, dimerisation (C-terminal) domain"/>
    <property type="match status" value="1"/>
</dbReference>
<evidence type="ECO:0000256" key="5">
    <source>
        <dbReference type="ARBA" id="ARBA00023002"/>
    </source>
</evidence>
<dbReference type="PROSITE" id="PS50206">
    <property type="entry name" value="RHODANESE_3"/>
    <property type="match status" value="1"/>
</dbReference>
<keyword evidence="6" id="KW-0676">Redox-active center</keyword>
<accession>I4B3C9</accession>
<dbReference type="Proteomes" id="UP000006048">
    <property type="component" value="Chromosome"/>
</dbReference>
<evidence type="ECO:0000256" key="3">
    <source>
        <dbReference type="ARBA" id="ARBA00022630"/>
    </source>
</evidence>
<reference evidence="8 9" key="1">
    <citation type="submission" date="2012-06" db="EMBL/GenBank/DDBJ databases">
        <title>The complete chromosome of genome of Turneriella parva DSM 21527.</title>
        <authorList>
            <consortium name="US DOE Joint Genome Institute (JGI-PGF)"/>
            <person name="Lucas S."/>
            <person name="Han J."/>
            <person name="Lapidus A."/>
            <person name="Bruce D."/>
            <person name="Goodwin L."/>
            <person name="Pitluck S."/>
            <person name="Peters L."/>
            <person name="Kyrpides N."/>
            <person name="Mavromatis K."/>
            <person name="Ivanova N."/>
            <person name="Mikhailova N."/>
            <person name="Chertkov O."/>
            <person name="Detter J.C."/>
            <person name="Tapia R."/>
            <person name="Han C."/>
            <person name="Land M."/>
            <person name="Hauser L."/>
            <person name="Markowitz V."/>
            <person name="Cheng J.-F."/>
            <person name="Hugenholtz P."/>
            <person name="Woyke T."/>
            <person name="Wu D."/>
            <person name="Gronow S."/>
            <person name="Wellnitz S."/>
            <person name="Brambilla E."/>
            <person name="Klenk H.-P."/>
            <person name="Eisen J.A."/>
        </authorList>
    </citation>
    <scope>NUCLEOTIDE SEQUENCE [LARGE SCALE GENOMIC DNA]</scope>
    <source>
        <strain evidence="9">ATCC BAA-1111 / DSM 21527 / NCTC 11395 / H</strain>
    </source>
</reference>
<evidence type="ECO:0000256" key="6">
    <source>
        <dbReference type="ARBA" id="ARBA00023284"/>
    </source>
</evidence>
<dbReference type="InterPro" id="IPR016156">
    <property type="entry name" value="FAD/NAD-linked_Rdtase_dimer_sf"/>
</dbReference>
<proteinExistence type="inferred from homology"/>
<evidence type="ECO:0000256" key="4">
    <source>
        <dbReference type="ARBA" id="ARBA00022827"/>
    </source>
</evidence>
<dbReference type="KEGG" id="tpx:Turpa_1138"/>
<organism evidence="8 9">
    <name type="scientific">Turneriella parva (strain ATCC BAA-1111 / DSM 21527 / NCTC 11395 / H)</name>
    <name type="common">Leptospira parva</name>
    <dbReference type="NCBI Taxonomy" id="869212"/>
    <lineage>
        <taxon>Bacteria</taxon>
        <taxon>Pseudomonadati</taxon>
        <taxon>Spirochaetota</taxon>
        <taxon>Spirochaetia</taxon>
        <taxon>Leptospirales</taxon>
        <taxon>Leptospiraceae</taxon>
        <taxon>Turneriella</taxon>
    </lineage>
</organism>
<dbReference type="InterPro" id="IPR023753">
    <property type="entry name" value="FAD/NAD-binding_dom"/>
</dbReference>
<dbReference type="RefSeq" id="WP_014802303.1">
    <property type="nucleotide sequence ID" value="NC_018020.1"/>
</dbReference>
<dbReference type="OrthoDB" id="9803192at2"/>
<dbReference type="SUPFAM" id="SSF52821">
    <property type="entry name" value="Rhodanese/Cell cycle control phosphatase"/>
    <property type="match status" value="1"/>
</dbReference>
<keyword evidence="5" id="KW-0560">Oxidoreductase</keyword>
<dbReference type="EMBL" id="CP002959">
    <property type="protein sequence ID" value="AFM11786.1"/>
    <property type="molecule type" value="Genomic_DNA"/>
</dbReference>
<dbReference type="InterPro" id="IPR036873">
    <property type="entry name" value="Rhodanese-like_dom_sf"/>
</dbReference>
<dbReference type="SMART" id="SM00450">
    <property type="entry name" value="RHOD"/>
    <property type="match status" value="1"/>
</dbReference>
<dbReference type="PANTHER" id="PTHR43429:SF1">
    <property type="entry name" value="NAD(P)H SULFUR OXIDOREDUCTASE (COA-DEPENDENT)"/>
    <property type="match status" value="1"/>
</dbReference>
<protein>
    <submittedName>
        <fullName evidence="8">FAD-dependent pyridine nucleotide-disulfide oxidoreductase</fullName>
    </submittedName>
</protein>